<proteinExistence type="inferred from homology"/>
<evidence type="ECO:0000259" key="4">
    <source>
        <dbReference type="Pfam" id="PF00135"/>
    </source>
</evidence>
<reference evidence="5" key="1">
    <citation type="submission" date="2023-10" db="EMBL/GenBank/DDBJ databases">
        <authorList>
            <person name="Chen Y."/>
            <person name="Shah S."/>
            <person name="Dougan E. K."/>
            <person name="Thang M."/>
            <person name="Chan C."/>
        </authorList>
    </citation>
    <scope>NUCLEOTIDE SEQUENCE [LARGE SCALE GENOMIC DNA]</scope>
</reference>
<protein>
    <recommendedName>
        <fullName evidence="3">Carboxylic ester hydrolase</fullName>
        <ecNumber evidence="3">3.1.1.-</ecNumber>
    </recommendedName>
</protein>
<comment type="similarity">
    <text evidence="1 3">Belongs to the type-B carboxylesterase/lipase family.</text>
</comment>
<evidence type="ECO:0000313" key="5">
    <source>
        <dbReference type="EMBL" id="CAK0908195.1"/>
    </source>
</evidence>
<name>A0ABN9Y872_9DINO</name>
<evidence type="ECO:0000256" key="3">
    <source>
        <dbReference type="RuleBase" id="RU361235"/>
    </source>
</evidence>
<sequence length="661" mass="71697">MMASGLAARATPLLHDERRSALVPRWVGRAIAAAVLASAGITLRWQFSPRVGAVRLAAEQLQAFEIADEEEVVITLPCVRVRGLESRSWGRRFRGIPYAKAGRFQNPRPLDKFPEEIDARFFSASCMRGSAQRHENVSEDCLHLNIYTPRVLVGSTITTPVVVWFHGGSFTMGAGSDTHVEDVKELVTTRHLIVVTINYRLGIFGFLGSERLRMSSNESVGNFGILDQQMALMWVKENIAYFGGNPSQVSLFGWSAGAASISNHLVMESSAGLFASAILMSGGFTDWAASSLESNERDYDAVLKATGCDAHDKCWERGPVCSCLLRLSSEQLLEAQSRLGIMWAPTVDGTHLKLHPAQALSLGAVNTGVPIVIGGTREDCLKDIGANATVADFEEFAAMPPELGGLGLSAEQAGEARRLYVDAAGAPAEHGLRRWSPAYWAARRAGADKTMLCVARRSARAWQGAAAAPAWWYVWANEPARRYPDPPAAVPGGPRRVGVGGCWPCPGATHGSDLPFLFERLAVDVDDRQADLADMYQIFFRNMVREGDPNIRRRKRCMNMHVRGSAVVSWICARASPGGAAAGGAHGALRALGRRVQRRSKESARNSARLCICCFSSSGHVQGVCPCHGGLRGPGLGFLRRLAAGPWRRHVVRGGRHPSVR</sequence>
<keyword evidence="6" id="KW-1185">Reference proteome</keyword>
<dbReference type="EMBL" id="CAUYUJ010021972">
    <property type="protein sequence ID" value="CAK0908195.1"/>
    <property type="molecule type" value="Genomic_DNA"/>
</dbReference>
<gene>
    <name evidence="5" type="ORF">PCOR1329_LOCUS82943</name>
</gene>
<dbReference type="PROSITE" id="PS00122">
    <property type="entry name" value="CARBOXYLESTERASE_B_1"/>
    <property type="match status" value="1"/>
</dbReference>
<evidence type="ECO:0000256" key="2">
    <source>
        <dbReference type="ARBA" id="ARBA00022801"/>
    </source>
</evidence>
<dbReference type="InterPro" id="IPR019826">
    <property type="entry name" value="Carboxylesterase_B_AS"/>
</dbReference>
<evidence type="ECO:0000256" key="1">
    <source>
        <dbReference type="ARBA" id="ARBA00005964"/>
    </source>
</evidence>
<dbReference type="SUPFAM" id="SSF53474">
    <property type="entry name" value="alpha/beta-Hydrolases"/>
    <property type="match status" value="1"/>
</dbReference>
<feature type="domain" description="Carboxylesterase type B" evidence="4">
    <location>
        <begin position="72"/>
        <end position="551"/>
    </location>
</feature>
<dbReference type="Proteomes" id="UP001189429">
    <property type="component" value="Unassembled WGS sequence"/>
</dbReference>
<dbReference type="EC" id="3.1.1.-" evidence="3"/>
<dbReference type="Gene3D" id="3.40.50.1820">
    <property type="entry name" value="alpha/beta hydrolase"/>
    <property type="match status" value="1"/>
</dbReference>
<dbReference type="Pfam" id="PF00135">
    <property type="entry name" value="COesterase"/>
    <property type="match status" value="1"/>
</dbReference>
<dbReference type="PANTHER" id="PTHR11559">
    <property type="entry name" value="CARBOXYLESTERASE"/>
    <property type="match status" value="1"/>
</dbReference>
<accession>A0ABN9Y872</accession>
<organism evidence="5 6">
    <name type="scientific">Prorocentrum cordatum</name>
    <dbReference type="NCBI Taxonomy" id="2364126"/>
    <lineage>
        <taxon>Eukaryota</taxon>
        <taxon>Sar</taxon>
        <taxon>Alveolata</taxon>
        <taxon>Dinophyceae</taxon>
        <taxon>Prorocentrales</taxon>
        <taxon>Prorocentraceae</taxon>
        <taxon>Prorocentrum</taxon>
    </lineage>
</organism>
<evidence type="ECO:0000313" key="6">
    <source>
        <dbReference type="Proteomes" id="UP001189429"/>
    </source>
</evidence>
<dbReference type="InterPro" id="IPR050309">
    <property type="entry name" value="Type-B_Carboxylest/Lipase"/>
</dbReference>
<comment type="caution">
    <text evidence="5">The sequence shown here is derived from an EMBL/GenBank/DDBJ whole genome shotgun (WGS) entry which is preliminary data.</text>
</comment>
<dbReference type="InterPro" id="IPR029058">
    <property type="entry name" value="AB_hydrolase_fold"/>
</dbReference>
<keyword evidence="2 3" id="KW-0378">Hydrolase</keyword>
<dbReference type="InterPro" id="IPR002018">
    <property type="entry name" value="CarbesteraseB"/>
</dbReference>